<evidence type="ECO:0000256" key="1">
    <source>
        <dbReference type="SAM" id="Phobius"/>
    </source>
</evidence>
<feature type="transmembrane region" description="Helical" evidence="1">
    <location>
        <begin position="112"/>
        <end position="135"/>
    </location>
</feature>
<keyword evidence="1" id="KW-0472">Membrane</keyword>
<proteinExistence type="predicted"/>
<dbReference type="OrthoDB" id="8540330at2"/>
<protein>
    <recommendedName>
        <fullName evidence="4">Spermidine synthase</fullName>
    </recommendedName>
</protein>
<feature type="transmembrane region" description="Helical" evidence="1">
    <location>
        <begin position="172"/>
        <end position="191"/>
    </location>
</feature>
<feature type="transmembrane region" description="Helical" evidence="1">
    <location>
        <begin position="39"/>
        <end position="64"/>
    </location>
</feature>
<dbReference type="RefSeq" id="WP_014811330.1">
    <property type="nucleotide sequence ID" value="NC_018025.1"/>
</dbReference>
<dbReference type="SUPFAM" id="SSF53335">
    <property type="entry name" value="S-adenosyl-L-methionine-dependent methyltransferases"/>
    <property type="match status" value="1"/>
</dbReference>
<dbReference type="eggNOG" id="COG0421">
    <property type="taxonomic scope" value="Bacteria"/>
</dbReference>
<evidence type="ECO:0000313" key="2">
    <source>
        <dbReference type="EMBL" id="AFM26199.1"/>
    </source>
</evidence>
<dbReference type="Gene3D" id="3.40.50.150">
    <property type="entry name" value="Vaccinia Virus protein VP39"/>
    <property type="match status" value="1"/>
</dbReference>
<dbReference type="STRING" id="706587.Desti_3549"/>
<feature type="transmembrane region" description="Helical" evidence="1">
    <location>
        <begin position="76"/>
        <end position="97"/>
    </location>
</feature>
<feature type="transmembrane region" description="Helical" evidence="1">
    <location>
        <begin position="12"/>
        <end position="33"/>
    </location>
</feature>
<feature type="transmembrane region" description="Helical" evidence="1">
    <location>
        <begin position="646"/>
        <end position="667"/>
    </location>
</feature>
<feature type="transmembrane region" description="Helical" evidence="1">
    <location>
        <begin position="198"/>
        <end position="219"/>
    </location>
</feature>
<feature type="transmembrane region" description="Helical" evidence="1">
    <location>
        <begin position="712"/>
        <end position="732"/>
    </location>
</feature>
<accession>I4C9F8</accession>
<feature type="transmembrane region" description="Helical" evidence="1">
    <location>
        <begin position="147"/>
        <end position="166"/>
    </location>
</feature>
<reference evidence="3" key="1">
    <citation type="submission" date="2012-06" db="EMBL/GenBank/DDBJ databases">
        <title>Complete sequence of chromosome of Desulfomonile tiedjei DSM 6799.</title>
        <authorList>
            <person name="Lucas S."/>
            <person name="Copeland A."/>
            <person name="Lapidus A."/>
            <person name="Glavina del Rio T."/>
            <person name="Dalin E."/>
            <person name="Tice H."/>
            <person name="Bruce D."/>
            <person name="Goodwin L."/>
            <person name="Pitluck S."/>
            <person name="Peters L."/>
            <person name="Ovchinnikova G."/>
            <person name="Zeytun A."/>
            <person name="Lu M."/>
            <person name="Kyrpides N."/>
            <person name="Mavromatis K."/>
            <person name="Ivanova N."/>
            <person name="Brettin T."/>
            <person name="Detter J.C."/>
            <person name="Han C."/>
            <person name="Larimer F."/>
            <person name="Land M."/>
            <person name="Hauser L."/>
            <person name="Markowitz V."/>
            <person name="Cheng J.-F."/>
            <person name="Hugenholtz P."/>
            <person name="Woyke T."/>
            <person name="Wu D."/>
            <person name="Spring S."/>
            <person name="Schroeder M."/>
            <person name="Brambilla E."/>
            <person name="Klenk H.-P."/>
            <person name="Eisen J.A."/>
        </authorList>
    </citation>
    <scope>NUCLEOTIDE SEQUENCE [LARGE SCALE GENOMIC DNA]</scope>
    <source>
        <strain evidence="3">ATCC 49306 / DSM 6799 / DCB-1</strain>
    </source>
</reference>
<feature type="transmembrane region" description="Helical" evidence="1">
    <location>
        <begin position="744"/>
        <end position="770"/>
    </location>
</feature>
<dbReference type="EMBL" id="CP003360">
    <property type="protein sequence ID" value="AFM26199.1"/>
    <property type="molecule type" value="Genomic_DNA"/>
</dbReference>
<gene>
    <name evidence="2" type="ordered locus">Desti_3549</name>
</gene>
<keyword evidence="1" id="KW-0812">Transmembrane</keyword>
<feature type="transmembrane region" description="Helical" evidence="1">
    <location>
        <begin position="776"/>
        <end position="794"/>
    </location>
</feature>
<dbReference type="Proteomes" id="UP000006055">
    <property type="component" value="Chromosome"/>
</dbReference>
<evidence type="ECO:0000313" key="3">
    <source>
        <dbReference type="Proteomes" id="UP000006055"/>
    </source>
</evidence>
<keyword evidence="3" id="KW-1185">Reference proteome</keyword>
<sequence>MTMDTRINRAGYVGLFIVASSALMYEILLTRIFSVTMWYHFAFMVISIAMFGLTVGAVCVYLYPKFFPRELTKYHLSLYSLLFSISMVASFVIQLYVPFSFPSDDILSLSVVANWLFCYFVISVPFIFGGICTCLALTRFPMQLSKLYAADLAGAAAGCVIIIVSLETTDAPTTLIFIAIFACTGALFFLYGEQFKRLTVAGLFCLVSLSLLAAGHSWLTREGTPLLQIKYVKGALEPPSLYEKWNSFSRVKIFGDPDFMCTPFGWGLSPKPVGDTRVRQLWLNIDAHATTILTKFDGDIRPLSYLKCDVTNLAHWIKPNADVLVIGAGGGRDLLSALVFDQKSVLGVEMNPAIVSAVNGPFGEFSGHLDKHPKIRFVVDEARSYVARENDRFDIIQISLIDTWAATAAGAFVLTENSLYTLEGWKIFLQHLTPDGIIAVSRGSAAENYRVASLARAALLSLGVSEPENNIAVVKFRTVATTLASRSPLSAHQLDTLENVSKEMGFNVAYSPRGGTDKFYPPIVKGENTGSFEDRYLIDLAPPTDDKPFFFHMLRPTDFFRFWTMSDNLGMGRNAGAVQILLLVIIVVTILTGVFILLPIFAKAGLPVYRKAAPFMLFFAGIGLGFMFVEISQLQRFNIFLGHPSYSLSVVLFTLLLSCGFGSYLTWKVDTTRSFRPTAVRLIMLLGALLFFGLLTPKIIQTFQASATVVRILIAVGILTPLGLFMGMAFPLGMSVASRTHPNLAPWLWGVNGATSVCGSVLALGVALFFGISTAFWLGACCYVISGIALYFSISGKQTDSTAEECADQGVSSQVA</sequence>
<dbReference type="InterPro" id="IPR029063">
    <property type="entry name" value="SAM-dependent_MTases_sf"/>
</dbReference>
<name>I4C9F8_DESTA</name>
<feature type="transmembrane region" description="Helical" evidence="1">
    <location>
        <begin position="679"/>
        <end position="700"/>
    </location>
</feature>
<dbReference type="HOGENOM" id="CLU_018383_0_0_7"/>
<evidence type="ECO:0008006" key="4">
    <source>
        <dbReference type="Google" id="ProtNLM"/>
    </source>
</evidence>
<feature type="transmembrane region" description="Helical" evidence="1">
    <location>
        <begin position="613"/>
        <end position="634"/>
    </location>
</feature>
<feature type="transmembrane region" description="Helical" evidence="1">
    <location>
        <begin position="580"/>
        <end position="601"/>
    </location>
</feature>
<dbReference type="KEGG" id="dti:Desti_3549"/>
<dbReference type="AlphaFoldDB" id="I4C9F8"/>
<organism evidence="2 3">
    <name type="scientific">Desulfomonile tiedjei (strain ATCC 49306 / DSM 6799 / DCB-1)</name>
    <dbReference type="NCBI Taxonomy" id="706587"/>
    <lineage>
        <taxon>Bacteria</taxon>
        <taxon>Pseudomonadati</taxon>
        <taxon>Thermodesulfobacteriota</taxon>
        <taxon>Desulfomonilia</taxon>
        <taxon>Desulfomonilales</taxon>
        <taxon>Desulfomonilaceae</taxon>
        <taxon>Desulfomonile</taxon>
    </lineage>
</organism>
<dbReference type="CDD" id="cd02440">
    <property type="entry name" value="AdoMet_MTases"/>
    <property type="match status" value="1"/>
</dbReference>
<keyword evidence="1" id="KW-1133">Transmembrane helix</keyword>